<dbReference type="PRINTS" id="PR00702">
    <property type="entry name" value="ACRIFLAVINRP"/>
</dbReference>
<reference evidence="9 10" key="1">
    <citation type="submission" date="2019-07" db="EMBL/GenBank/DDBJ databases">
        <title>Whole genome shotgun sequence of Skermanella aerolata NBRC 106429.</title>
        <authorList>
            <person name="Hosoyama A."/>
            <person name="Uohara A."/>
            <person name="Ohji S."/>
            <person name="Ichikawa N."/>
        </authorList>
    </citation>
    <scope>NUCLEOTIDE SEQUENCE [LARGE SCALE GENOMIC DNA]</scope>
    <source>
        <strain evidence="9 10">NBRC 106429</strain>
    </source>
</reference>
<dbReference type="Gene3D" id="3.30.70.1430">
    <property type="entry name" value="Multidrug efflux transporter AcrB pore domain"/>
    <property type="match status" value="2"/>
</dbReference>
<dbReference type="Gene3D" id="1.20.1640.10">
    <property type="entry name" value="Multidrug efflux transporter AcrB transmembrane domain"/>
    <property type="match status" value="2"/>
</dbReference>
<gene>
    <name evidence="9" type="ORF">SAE02_29010</name>
</gene>
<dbReference type="Gene3D" id="3.30.2090.10">
    <property type="entry name" value="Multidrug efflux transporter AcrB TolC docking domain, DN and DC subdomains"/>
    <property type="match status" value="2"/>
</dbReference>
<keyword evidence="3" id="KW-1003">Cell membrane</keyword>
<dbReference type="InterPro" id="IPR027463">
    <property type="entry name" value="AcrB_DN_DC_subdom"/>
</dbReference>
<evidence type="ECO:0000313" key="9">
    <source>
        <dbReference type="EMBL" id="GEO38753.1"/>
    </source>
</evidence>
<proteinExistence type="predicted"/>
<evidence type="ECO:0000256" key="3">
    <source>
        <dbReference type="ARBA" id="ARBA00022475"/>
    </source>
</evidence>
<dbReference type="SUPFAM" id="SSF82866">
    <property type="entry name" value="Multidrug efflux transporter AcrB transmembrane domain"/>
    <property type="match status" value="2"/>
</dbReference>
<dbReference type="GO" id="GO:0005886">
    <property type="term" value="C:plasma membrane"/>
    <property type="evidence" value="ECO:0007669"/>
    <property type="project" value="UniProtKB-SubCell"/>
</dbReference>
<feature type="transmembrane region" description="Helical" evidence="8">
    <location>
        <begin position="878"/>
        <end position="900"/>
    </location>
</feature>
<feature type="transmembrane region" description="Helical" evidence="8">
    <location>
        <begin position="385"/>
        <end position="406"/>
    </location>
</feature>
<evidence type="ECO:0000256" key="5">
    <source>
        <dbReference type="ARBA" id="ARBA00022692"/>
    </source>
</evidence>
<evidence type="ECO:0000256" key="7">
    <source>
        <dbReference type="ARBA" id="ARBA00023136"/>
    </source>
</evidence>
<dbReference type="OrthoDB" id="9806532at2"/>
<feature type="transmembrane region" description="Helical" evidence="8">
    <location>
        <begin position="853"/>
        <end position="871"/>
    </location>
</feature>
<feature type="transmembrane region" description="Helical" evidence="8">
    <location>
        <begin position="462"/>
        <end position="481"/>
    </location>
</feature>
<dbReference type="PANTHER" id="PTHR32063">
    <property type="match status" value="1"/>
</dbReference>
<dbReference type="Gene3D" id="3.30.70.1440">
    <property type="entry name" value="Multidrug efflux transporter AcrB pore domain"/>
    <property type="match status" value="1"/>
</dbReference>
<comment type="subcellular location">
    <subcellularLocation>
        <location evidence="1">Cell inner membrane</location>
        <topology evidence="1">Multi-pass membrane protein</topology>
    </subcellularLocation>
</comment>
<feature type="transmembrane region" description="Helical" evidence="8">
    <location>
        <begin position="12"/>
        <end position="30"/>
    </location>
</feature>
<evidence type="ECO:0000256" key="8">
    <source>
        <dbReference type="SAM" id="Phobius"/>
    </source>
</evidence>
<feature type="transmembrane region" description="Helical" evidence="8">
    <location>
        <begin position="524"/>
        <end position="544"/>
    </location>
</feature>
<evidence type="ECO:0000256" key="6">
    <source>
        <dbReference type="ARBA" id="ARBA00022989"/>
    </source>
</evidence>
<evidence type="ECO:0000256" key="2">
    <source>
        <dbReference type="ARBA" id="ARBA00022448"/>
    </source>
</evidence>
<keyword evidence="10" id="KW-1185">Reference proteome</keyword>
<evidence type="ECO:0000256" key="1">
    <source>
        <dbReference type="ARBA" id="ARBA00004429"/>
    </source>
</evidence>
<dbReference type="SUPFAM" id="SSF82714">
    <property type="entry name" value="Multidrug efflux transporter AcrB TolC docking domain, DN and DC subdomains"/>
    <property type="match status" value="2"/>
</dbReference>
<evidence type="ECO:0000256" key="4">
    <source>
        <dbReference type="ARBA" id="ARBA00022519"/>
    </source>
</evidence>
<dbReference type="InterPro" id="IPR001036">
    <property type="entry name" value="Acrflvin-R"/>
</dbReference>
<dbReference type="PANTHER" id="PTHR32063:SF14">
    <property type="entry name" value="BLL4319 PROTEIN"/>
    <property type="match status" value="1"/>
</dbReference>
<feature type="transmembrane region" description="Helical" evidence="8">
    <location>
        <begin position="955"/>
        <end position="975"/>
    </location>
</feature>
<dbReference type="FunFam" id="1.20.1640.10:FF:000001">
    <property type="entry name" value="Efflux pump membrane transporter"/>
    <property type="match status" value="1"/>
</dbReference>
<feature type="transmembrane region" description="Helical" evidence="8">
    <location>
        <begin position="427"/>
        <end position="450"/>
    </location>
</feature>
<dbReference type="Pfam" id="PF00873">
    <property type="entry name" value="ACR_tran"/>
    <property type="match status" value="1"/>
</dbReference>
<comment type="caution">
    <text evidence="9">The sequence shown here is derived from an EMBL/GenBank/DDBJ whole genome shotgun (WGS) entry which is preliminary data.</text>
</comment>
<keyword evidence="7 8" id="KW-0472">Membrane</keyword>
<feature type="transmembrane region" description="Helical" evidence="8">
    <location>
        <begin position="359"/>
        <end position="379"/>
    </location>
</feature>
<keyword evidence="6 8" id="KW-1133">Transmembrane helix</keyword>
<feature type="transmembrane region" description="Helical" evidence="8">
    <location>
        <begin position="333"/>
        <end position="352"/>
    </location>
</feature>
<accession>A0A512DQH7</accession>
<feature type="transmembrane region" description="Helical" evidence="8">
    <location>
        <begin position="906"/>
        <end position="927"/>
    </location>
</feature>
<dbReference type="Proteomes" id="UP000321523">
    <property type="component" value="Unassembled WGS sequence"/>
</dbReference>
<keyword evidence="2" id="KW-0813">Transport</keyword>
<dbReference type="Gene3D" id="3.30.70.1320">
    <property type="entry name" value="Multidrug efflux transporter AcrB pore domain like"/>
    <property type="match status" value="1"/>
</dbReference>
<dbReference type="RefSeq" id="WP_044429327.1">
    <property type="nucleotide sequence ID" value="NZ_BJYZ01000013.1"/>
</dbReference>
<feature type="transmembrane region" description="Helical" evidence="8">
    <location>
        <begin position="981"/>
        <end position="1009"/>
    </location>
</feature>
<dbReference type="AlphaFoldDB" id="A0A512DQH7"/>
<sequence length="1035" mass="111394">MVLSDISIQRPVLAIVVNALLVVFGIFAFSKLPVREYPAVDPPVVSIGTTYEGASAEVIESQITQVMEGAVSGIEGIKTIRSTSREGTSNVRIEFLLTQDIESAANDVRDRVSRASRSLPEEADAPVVAKVDSDSSPILWATLTSQQLSRLELTDYVRRVLVDQITAVPGVADVRISGQRIYAMRVWLDRAALAARNLTVQDIETALRRENAELPAGRIESTQREFTVRTDTRLSRAEQFSRIVISQRGSNFIRLGDVAKVELGTREDRGDYTINGRAAVGLGITKQATANTTEVAEGVKSLLHRLGNGLPGDAAVDISYDESIFIGESIYQVFHALTVALGLVVLVTWIFLRDLRATIIPAVAIPVSVVAAFIVLAALGYSINVLTLLALVLAIGLVVDDAIIVVENVSRRIELGEPPLLAAYRGAGQIGFAVIATTAVLIAVIFPLVLLQDTVGRFFKEFAVALGASVAFSALVALTLTPMMCGQVLRSHHHGAFFRLTERFFVGMTSLYSRLLNGALGAPVLMLALFGALCGGTLYLFMLIPQEFTPPEDRGSFRITVTAPEGASQDYTRREIATIERILAPYRETGEVATVLAILNPGFGGQTGVNRATVQVWLAPWERRSRSQSAIMADLRTKLQAVPGARVAAFASGGIARGSGLNQVQVVLGGSNYEELAAWRDLLIERLRDEPGLGTIQANYDETKPQLRITVDRDRAADLGLGTREIGQTLETLIGGRTVTRFTDRGEEYDVVVQASPTERVNPRDLSNIFLRGANTDKLVPLSSVLTVRDIAGPSELGRMDRLRAITVTANLEGMAMGTAIDVVRRAAAQVLPPQVRLTFDGAARELQDSSSAIYFAFGMALLIAFLVLAAQFESFTLPAIVMLTVPLALFGGLSAIVASAMTLNIYTQIGLVMLIGLIAKNAILIVEFANQMRDEGAELEAAIRTAAATRLRPILMTSIATVFGAVPLAVASGAGAESRMAIGLVIVGGVSIGSLLSLFATPLLYGLLARRLQPIGRIRRRIQELERQHTAPVE</sequence>
<dbReference type="EMBL" id="BJYZ01000013">
    <property type="protein sequence ID" value="GEO38753.1"/>
    <property type="molecule type" value="Genomic_DNA"/>
</dbReference>
<keyword evidence="5 8" id="KW-0812">Transmembrane</keyword>
<dbReference type="GO" id="GO:0042910">
    <property type="term" value="F:xenobiotic transmembrane transporter activity"/>
    <property type="evidence" value="ECO:0007669"/>
    <property type="project" value="TreeGrafter"/>
</dbReference>
<keyword evidence="4" id="KW-0997">Cell inner membrane</keyword>
<dbReference type="SUPFAM" id="SSF82693">
    <property type="entry name" value="Multidrug efflux transporter AcrB pore domain, PN1, PN2, PC1 and PC2 subdomains"/>
    <property type="match status" value="3"/>
</dbReference>
<protein>
    <submittedName>
        <fullName evidence="9">Multidrug transporter</fullName>
    </submittedName>
</protein>
<organism evidence="9 10">
    <name type="scientific">Skermanella aerolata</name>
    <dbReference type="NCBI Taxonomy" id="393310"/>
    <lineage>
        <taxon>Bacteria</taxon>
        <taxon>Pseudomonadati</taxon>
        <taxon>Pseudomonadota</taxon>
        <taxon>Alphaproteobacteria</taxon>
        <taxon>Rhodospirillales</taxon>
        <taxon>Azospirillaceae</taxon>
        <taxon>Skermanella</taxon>
    </lineage>
</organism>
<evidence type="ECO:0000313" key="10">
    <source>
        <dbReference type="Proteomes" id="UP000321523"/>
    </source>
</evidence>
<name>A0A512DQH7_9PROT</name>